<feature type="transmembrane region" description="Helical" evidence="7">
    <location>
        <begin position="724"/>
        <end position="743"/>
    </location>
</feature>
<dbReference type="GO" id="GO:0005929">
    <property type="term" value="C:cilium"/>
    <property type="evidence" value="ECO:0007669"/>
    <property type="project" value="TreeGrafter"/>
</dbReference>
<feature type="non-terminal residue" evidence="8">
    <location>
        <position position="1"/>
    </location>
</feature>
<dbReference type="GO" id="GO:0045494">
    <property type="term" value="P:photoreceptor cell maintenance"/>
    <property type="evidence" value="ECO:0007669"/>
    <property type="project" value="TreeGrafter"/>
</dbReference>
<evidence type="ECO:0000256" key="4">
    <source>
        <dbReference type="ARBA" id="ARBA00022989"/>
    </source>
</evidence>
<dbReference type="Pfam" id="PF05478">
    <property type="entry name" value="Prominin"/>
    <property type="match status" value="2"/>
</dbReference>
<gene>
    <name evidence="8" type="primary">Prom1a_0</name>
    <name evidence="8" type="ORF">PASAMO_R06477</name>
</gene>
<comment type="subcellular location">
    <subcellularLocation>
        <location evidence="1">Cell projection</location>
        <location evidence="1">Microvillus membrane</location>
        <topology evidence="1">Multi-pass membrane protein</topology>
    </subcellularLocation>
</comment>
<sequence>VPAKTYDTGAYHEPGAIGILFKIVHAFLYLVQPNTFPQGKRINYFCLKYRFVIDVAIYYEIGFIVSAALGLLFILLLPLVGLCFCMCRCCDNCGGEMHQRQKKNADCQRSCFATFLFVASLIIRQVVGVLCAYAANQHLTNQVRGAKKLVNSNFKDLKIFLNDTPAQIDYLVNQYNTTKDKALSDLNSNFFFFKFHIFAAIRETKEALENVSVSVEVLQEGTERLHANLTDVKMHLSNTLNDSACNAAQAASTCNIIRNSLAQLNINANFSGLPGVSLQLAKINDVLKIDLSSLVQKVYSQYRHSNFCHNIKSVLESIGSNITTFTRALPVQKILADLMVHLTQSEAYVQDYFPLVEQYDFYRWLGCLILCCMLVLILVFYYLGLLCGTCGYDKHASPTTRGCISNTGGNFLMAGVGFSFLFSWVLMIVVVLTFVTGGNVEKLVCEPFEDKNLFKVLDTPYLLNKHWKNYLAGIIFKNPNVNLTFEKVYSDCKENKGIYTSLHLEYLFNINELLNISMYTEDVALKIEHIQINLSKIILLDEIGKENLLNFSSSGIDGIDFSAYLTEINKSVTKVDLLSFANDLEARADQLPKGALENALKGHANNIRMIHNQQVVPLEQAMSTLNQSIRLLKRTSSELMVKVKNVIGAVNAAQDLINNNASQVIVQETKKYMDTIIGYFEQYTEWVKESISMEVAACKPIANVIDTAVDIFLCSYIADSVNTFWFGLGGSSMFLIPAIIFAVKLSKYYRRMDTEDVYDDTENGNNGYHKEHLYGIHNPVFT</sequence>
<comment type="caution">
    <text evidence="8">The sequence shown here is derived from an EMBL/GenBank/DDBJ whole genome shotgun (WGS) entry which is preliminary data.</text>
</comment>
<keyword evidence="6" id="KW-0325">Glycoprotein</keyword>
<dbReference type="PANTHER" id="PTHR22730:SF3">
    <property type="entry name" value="PROMININ-1"/>
    <property type="match status" value="1"/>
</dbReference>
<dbReference type="GO" id="GO:0071914">
    <property type="term" value="C:prominosome"/>
    <property type="evidence" value="ECO:0007669"/>
    <property type="project" value="TreeGrafter"/>
</dbReference>
<feature type="transmembrane region" description="Helical" evidence="7">
    <location>
        <begin position="111"/>
        <end position="135"/>
    </location>
</feature>
<evidence type="ECO:0000256" key="5">
    <source>
        <dbReference type="ARBA" id="ARBA00023136"/>
    </source>
</evidence>
<evidence type="ECO:0000313" key="8">
    <source>
        <dbReference type="EMBL" id="NXP89164.1"/>
    </source>
</evidence>
<dbReference type="GO" id="GO:0060219">
    <property type="term" value="P:camera-type eye photoreceptor cell differentiation"/>
    <property type="evidence" value="ECO:0007669"/>
    <property type="project" value="TreeGrafter"/>
</dbReference>
<proteinExistence type="inferred from homology"/>
<organism evidence="8 9">
    <name type="scientific">Passerina amoena</name>
    <name type="common">Lazuli bunting</name>
    <dbReference type="NCBI Taxonomy" id="142471"/>
    <lineage>
        <taxon>Eukaryota</taxon>
        <taxon>Metazoa</taxon>
        <taxon>Chordata</taxon>
        <taxon>Craniata</taxon>
        <taxon>Vertebrata</taxon>
        <taxon>Euteleostomi</taxon>
        <taxon>Archelosauria</taxon>
        <taxon>Archosauria</taxon>
        <taxon>Dinosauria</taxon>
        <taxon>Saurischia</taxon>
        <taxon>Theropoda</taxon>
        <taxon>Coelurosauria</taxon>
        <taxon>Aves</taxon>
        <taxon>Neognathae</taxon>
        <taxon>Neoaves</taxon>
        <taxon>Telluraves</taxon>
        <taxon>Australaves</taxon>
        <taxon>Passeriformes</taxon>
        <taxon>Cardinalidae</taxon>
        <taxon>Passerina</taxon>
    </lineage>
</organism>
<keyword evidence="4 7" id="KW-1133">Transmembrane helix</keyword>
<accession>A0A852D8U4</accession>
<dbReference type="Proteomes" id="UP000625584">
    <property type="component" value="Unassembled WGS sequence"/>
</dbReference>
<dbReference type="PANTHER" id="PTHR22730">
    <property type="entry name" value="PROMININ PROM PROTEIN"/>
    <property type="match status" value="1"/>
</dbReference>
<evidence type="ECO:0000313" key="9">
    <source>
        <dbReference type="Proteomes" id="UP000625584"/>
    </source>
</evidence>
<reference evidence="8" key="1">
    <citation type="submission" date="2019-09" db="EMBL/GenBank/DDBJ databases">
        <title>Bird 10,000 Genomes (B10K) Project - Family phase.</title>
        <authorList>
            <person name="Zhang G."/>
        </authorList>
    </citation>
    <scope>NUCLEOTIDE SEQUENCE</scope>
    <source>
        <strain evidence="8">OUT-0017</strain>
        <tissue evidence="8">Muscle</tissue>
    </source>
</reference>
<evidence type="ECO:0000256" key="1">
    <source>
        <dbReference type="ARBA" id="ARBA00004475"/>
    </source>
</evidence>
<dbReference type="GO" id="GO:0015485">
    <property type="term" value="F:cholesterol binding"/>
    <property type="evidence" value="ECO:0007669"/>
    <property type="project" value="TreeGrafter"/>
</dbReference>
<protein>
    <submittedName>
        <fullName evidence="8">PRM1A protein</fullName>
    </submittedName>
</protein>
<dbReference type="GO" id="GO:0009986">
    <property type="term" value="C:cell surface"/>
    <property type="evidence" value="ECO:0007669"/>
    <property type="project" value="TreeGrafter"/>
</dbReference>
<evidence type="ECO:0000256" key="6">
    <source>
        <dbReference type="ARBA" id="ARBA00023180"/>
    </source>
</evidence>
<dbReference type="GO" id="GO:0016324">
    <property type="term" value="C:apical plasma membrane"/>
    <property type="evidence" value="ECO:0007669"/>
    <property type="project" value="TreeGrafter"/>
</dbReference>
<keyword evidence="5 7" id="KW-0472">Membrane</keyword>
<comment type="similarity">
    <text evidence="2">Belongs to the prominin family.</text>
</comment>
<feature type="transmembrane region" description="Helical" evidence="7">
    <location>
        <begin position="411"/>
        <end position="435"/>
    </location>
</feature>
<name>A0A852D8U4_PASAF</name>
<dbReference type="EMBL" id="WBNP01002756">
    <property type="protein sequence ID" value="NXP89164.1"/>
    <property type="molecule type" value="Genomic_DNA"/>
</dbReference>
<evidence type="ECO:0000256" key="2">
    <source>
        <dbReference type="ARBA" id="ARBA00006058"/>
    </source>
</evidence>
<dbReference type="InterPro" id="IPR008795">
    <property type="entry name" value="Prominin"/>
</dbReference>
<keyword evidence="3 7" id="KW-0812">Transmembrane</keyword>
<evidence type="ECO:0000256" key="7">
    <source>
        <dbReference type="SAM" id="Phobius"/>
    </source>
</evidence>
<feature type="transmembrane region" description="Helical" evidence="7">
    <location>
        <begin position="57"/>
        <end position="90"/>
    </location>
</feature>
<keyword evidence="9" id="KW-1185">Reference proteome</keyword>
<dbReference type="AlphaFoldDB" id="A0A852D8U4"/>
<feature type="transmembrane region" description="Helical" evidence="7">
    <location>
        <begin position="361"/>
        <end position="390"/>
    </location>
</feature>
<dbReference type="GO" id="GO:0031528">
    <property type="term" value="C:microvillus membrane"/>
    <property type="evidence" value="ECO:0007669"/>
    <property type="project" value="UniProtKB-SubCell"/>
</dbReference>
<evidence type="ECO:0000256" key="3">
    <source>
        <dbReference type="ARBA" id="ARBA00022692"/>
    </source>
</evidence>
<feature type="non-terminal residue" evidence="8">
    <location>
        <position position="782"/>
    </location>
</feature>